<comment type="caution">
    <text evidence="5">The sequence shown here is derived from an EMBL/GenBank/DDBJ whole genome shotgun (WGS) entry which is preliminary data.</text>
</comment>
<evidence type="ECO:0000256" key="3">
    <source>
        <dbReference type="ARBA" id="ARBA00022679"/>
    </source>
</evidence>
<accession>A0A0F5NFL4</accession>
<dbReference type="Pfam" id="PF08241">
    <property type="entry name" value="Methyltransf_11"/>
    <property type="match status" value="1"/>
</dbReference>
<proteinExistence type="inferred from homology"/>
<keyword evidence="6" id="KW-1185">Reference proteome</keyword>
<dbReference type="InterPro" id="IPR029063">
    <property type="entry name" value="SAM-dependent_MTases_sf"/>
</dbReference>
<dbReference type="SUPFAM" id="SSF53335">
    <property type="entry name" value="S-adenosyl-L-methionine-dependent methyltransferases"/>
    <property type="match status" value="1"/>
</dbReference>
<gene>
    <name evidence="5" type="ORF">AWC17_10480</name>
</gene>
<name>A0A0F5NFL4_9MYCO</name>
<dbReference type="EMBL" id="LQPH01000145">
    <property type="protein sequence ID" value="ORW18500.1"/>
    <property type="molecule type" value="Genomic_DNA"/>
</dbReference>
<dbReference type="STRING" id="244292.ABW17_24005"/>
<dbReference type="PANTHER" id="PTHR44942">
    <property type="entry name" value="METHYLTRANSF_11 DOMAIN-CONTAINING PROTEIN"/>
    <property type="match status" value="1"/>
</dbReference>
<dbReference type="InterPro" id="IPR013216">
    <property type="entry name" value="Methyltransf_11"/>
</dbReference>
<dbReference type="GO" id="GO:0008757">
    <property type="term" value="F:S-adenosylmethionine-dependent methyltransferase activity"/>
    <property type="evidence" value="ECO:0007669"/>
    <property type="project" value="InterPro"/>
</dbReference>
<dbReference type="Gene3D" id="3.40.50.150">
    <property type="entry name" value="Vaccinia Virus protein VP39"/>
    <property type="match status" value="1"/>
</dbReference>
<dbReference type="Proteomes" id="UP000193781">
    <property type="component" value="Unassembled WGS sequence"/>
</dbReference>
<organism evidence="5 6">
    <name type="scientific">Mycobacterium nebraskense</name>
    <dbReference type="NCBI Taxonomy" id="244292"/>
    <lineage>
        <taxon>Bacteria</taxon>
        <taxon>Bacillati</taxon>
        <taxon>Actinomycetota</taxon>
        <taxon>Actinomycetes</taxon>
        <taxon>Mycobacteriales</taxon>
        <taxon>Mycobacteriaceae</taxon>
        <taxon>Mycobacterium</taxon>
    </lineage>
</organism>
<evidence type="ECO:0000256" key="2">
    <source>
        <dbReference type="ARBA" id="ARBA00022603"/>
    </source>
</evidence>
<dbReference type="AlphaFoldDB" id="A0A0F5NFL4"/>
<evidence type="ECO:0000259" key="4">
    <source>
        <dbReference type="Pfam" id="PF08241"/>
    </source>
</evidence>
<keyword evidence="3 5" id="KW-0808">Transferase</keyword>
<dbReference type="PANTHER" id="PTHR44942:SF4">
    <property type="entry name" value="METHYLTRANSFERASE TYPE 11 DOMAIN-CONTAINING PROTEIN"/>
    <property type="match status" value="1"/>
</dbReference>
<dbReference type="GO" id="GO:0032259">
    <property type="term" value="P:methylation"/>
    <property type="evidence" value="ECO:0007669"/>
    <property type="project" value="UniProtKB-KW"/>
</dbReference>
<sequence>MTRSRHDRSLSFGSAAAAYERGRPSYPPEAIDWLLPRGARQVLDLGAGTGKLTTRLVERGLDVVAVDPIPDMLEVLRSSLPETRALLGTAEGIPLPDNSVDVVLVAQAWHWVDPERAIPEVARVLRPGGRLGLVWNTRDERLGWVRELGDIIGSDGDRGRFDVTLSESFTEPERHQVEWTNYLTPQALIDLVASRSYCITSPTEVRTRTLDQVRELLATHPALANSTGLALPYVTECIRATLATEKPQKSP</sequence>
<protein>
    <submittedName>
        <fullName evidence="5">SAM-dependent methyltransferase</fullName>
    </submittedName>
</protein>
<dbReference type="CDD" id="cd02440">
    <property type="entry name" value="AdoMet_MTases"/>
    <property type="match status" value="1"/>
</dbReference>
<keyword evidence="2 5" id="KW-0489">Methyltransferase</keyword>
<feature type="domain" description="Methyltransferase type 11" evidence="4">
    <location>
        <begin position="43"/>
        <end position="131"/>
    </location>
</feature>
<comment type="similarity">
    <text evidence="1">Belongs to the methyltransferase superfamily.</text>
</comment>
<reference evidence="5 6" key="1">
    <citation type="submission" date="2016-01" db="EMBL/GenBank/DDBJ databases">
        <title>The new phylogeny of the genus Mycobacterium.</title>
        <authorList>
            <person name="Tarcisio F."/>
            <person name="Conor M."/>
            <person name="Antonella G."/>
            <person name="Elisabetta G."/>
            <person name="Giulia F.S."/>
            <person name="Sara T."/>
            <person name="Anna F."/>
            <person name="Clotilde B."/>
            <person name="Roberto B."/>
            <person name="Veronica D.S."/>
            <person name="Fabio R."/>
            <person name="Monica P."/>
            <person name="Olivier J."/>
            <person name="Enrico T."/>
            <person name="Nicola S."/>
        </authorList>
    </citation>
    <scope>NUCLEOTIDE SEQUENCE [LARGE SCALE GENOMIC DNA]</scope>
    <source>
        <strain evidence="5 6">DSM 44803</strain>
    </source>
</reference>
<evidence type="ECO:0000313" key="6">
    <source>
        <dbReference type="Proteomes" id="UP000193781"/>
    </source>
</evidence>
<evidence type="ECO:0000256" key="1">
    <source>
        <dbReference type="ARBA" id="ARBA00008361"/>
    </source>
</evidence>
<dbReference type="OrthoDB" id="9797252at2"/>
<dbReference type="InterPro" id="IPR051052">
    <property type="entry name" value="Diverse_substrate_MTase"/>
</dbReference>
<dbReference type="RefSeq" id="WP_046182904.1">
    <property type="nucleotide sequence ID" value="NZ_JACKSS010000016.1"/>
</dbReference>
<evidence type="ECO:0000313" key="5">
    <source>
        <dbReference type="EMBL" id="ORW18500.1"/>
    </source>
</evidence>